<evidence type="ECO:0000256" key="2">
    <source>
        <dbReference type="ARBA" id="ARBA00008970"/>
    </source>
</evidence>
<comment type="similarity">
    <text evidence="2">Belongs to the mitochondrion-specific ribosomal protein mS33 family.</text>
</comment>
<dbReference type="Pfam" id="PF08293">
    <property type="entry name" value="MRP-S33"/>
    <property type="match status" value="1"/>
</dbReference>
<evidence type="ECO:0000313" key="9">
    <source>
        <dbReference type="Proteomes" id="UP001479436"/>
    </source>
</evidence>
<keyword evidence="4" id="KW-0496">Mitochondrion</keyword>
<organism evidence="8 9">
    <name type="scientific">Basidiobolus ranarum</name>
    <dbReference type="NCBI Taxonomy" id="34480"/>
    <lineage>
        <taxon>Eukaryota</taxon>
        <taxon>Fungi</taxon>
        <taxon>Fungi incertae sedis</taxon>
        <taxon>Zoopagomycota</taxon>
        <taxon>Entomophthoromycotina</taxon>
        <taxon>Basidiobolomycetes</taxon>
        <taxon>Basidiobolales</taxon>
        <taxon>Basidiobolaceae</taxon>
        <taxon>Basidiobolus</taxon>
    </lineage>
</organism>
<protein>
    <recommendedName>
        <fullName evidence="6">Small ribosomal subunit protein mS33</fullName>
    </recommendedName>
</protein>
<keyword evidence="5" id="KW-0687">Ribonucleoprotein</keyword>
<reference evidence="8 9" key="1">
    <citation type="submission" date="2023-04" db="EMBL/GenBank/DDBJ databases">
        <title>Genome of Basidiobolus ranarum AG-B5.</title>
        <authorList>
            <person name="Stajich J.E."/>
            <person name="Carter-House D."/>
            <person name="Gryganskyi A."/>
        </authorList>
    </citation>
    <scope>NUCLEOTIDE SEQUENCE [LARGE SCALE GENOMIC DNA]</scope>
    <source>
        <strain evidence="8 9">AG-B5</strain>
    </source>
</reference>
<comment type="subcellular location">
    <subcellularLocation>
        <location evidence="1">Mitochondrion</location>
    </subcellularLocation>
</comment>
<accession>A0ABR2WZZ4</accession>
<evidence type="ECO:0000256" key="3">
    <source>
        <dbReference type="ARBA" id="ARBA00022980"/>
    </source>
</evidence>
<evidence type="ECO:0000256" key="7">
    <source>
        <dbReference type="SAM" id="MobiDB-lite"/>
    </source>
</evidence>
<evidence type="ECO:0000256" key="6">
    <source>
        <dbReference type="ARBA" id="ARBA00035132"/>
    </source>
</evidence>
<feature type="region of interest" description="Disordered" evidence="7">
    <location>
        <begin position="74"/>
        <end position="99"/>
    </location>
</feature>
<dbReference type="Proteomes" id="UP001479436">
    <property type="component" value="Unassembled WGS sequence"/>
</dbReference>
<evidence type="ECO:0000256" key="1">
    <source>
        <dbReference type="ARBA" id="ARBA00004173"/>
    </source>
</evidence>
<keyword evidence="3 8" id="KW-0689">Ribosomal protein</keyword>
<evidence type="ECO:0000313" key="8">
    <source>
        <dbReference type="EMBL" id="KAK9767032.1"/>
    </source>
</evidence>
<dbReference type="EMBL" id="JASJQH010000106">
    <property type="protein sequence ID" value="KAK9767032.1"/>
    <property type="molecule type" value="Genomic_DNA"/>
</dbReference>
<dbReference type="PANTHER" id="PTHR13362">
    <property type="entry name" value="MITOCHONDRIAL RIBOSOMAL PROTEIN S33"/>
    <property type="match status" value="1"/>
</dbReference>
<evidence type="ECO:0000256" key="4">
    <source>
        <dbReference type="ARBA" id="ARBA00023128"/>
    </source>
</evidence>
<comment type="caution">
    <text evidence="8">The sequence shown here is derived from an EMBL/GenBank/DDBJ whole genome shotgun (WGS) entry which is preliminary data.</text>
</comment>
<dbReference type="PANTHER" id="PTHR13362:SF2">
    <property type="entry name" value="SMALL RIBOSOMAL SUBUNIT PROTEIN MS33"/>
    <property type="match status" value="1"/>
</dbReference>
<sequence>MSRIQEVLKLSSEIFGNIYNPTSARIGSKVLRQKLKGPTISSYYPQTGPKLATITKAFPELNLIDYDALERKEEISRKKRRGKGAPKKGEGKRAGMKKK</sequence>
<feature type="compositionally biased region" description="Basic residues" evidence="7">
    <location>
        <begin position="77"/>
        <end position="86"/>
    </location>
</feature>
<dbReference type="InterPro" id="IPR013219">
    <property type="entry name" value="Ribosomal_mS33"/>
</dbReference>
<keyword evidence="9" id="KW-1185">Reference proteome</keyword>
<dbReference type="GO" id="GO:0005840">
    <property type="term" value="C:ribosome"/>
    <property type="evidence" value="ECO:0007669"/>
    <property type="project" value="UniProtKB-KW"/>
</dbReference>
<name>A0ABR2WZZ4_9FUNG</name>
<proteinExistence type="inferred from homology"/>
<gene>
    <name evidence="8" type="primary">RSM27</name>
    <name evidence="8" type="ORF">K7432_003467</name>
</gene>
<evidence type="ECO:0000256" key="5">
    <source>
        <dbReference type="ARBA" id="ARBA00023274"/>
    </source>
</evidence>